<sequence>MKKVAIYPPHPPPSLPTWVLLFLILLPLGLVPYQSVSTLTHFQPFQIWTSDICSVSGGSGRERGSHVCIPSENSLPLLSPSPLTQMMAITSTSQMKIKFSGWVHTATIPQELLRCELLRSMGIWTFWSTPQ</sequence>
<reference evidence="2 4" key="1">
    <citation type="journal article" date="2008" name="Science">
        <title>The Physcomitrella genome reveals evolutionary insights into the conquest of land by plants.</title>
        <authorList>
            <person name="Rensing S."/>
            <person name="Lang D."/>
            <person name="Zimmer A."/>
            <person name="Terry A."/>
            <person name="Salamov A."/>
            <person name="Shapiro H."/>
            <person name="Nishiyama T."/>
            <person name="Perroud P.-F."/>
            <person name="Lindquist E."/>
            <person name="Kamisugi Y."/>
            <person name="Tanahashi T."/>
            <person name="Sakakibara K."/>
            <person name="Fujita T."/>
            <person name="Oishi K."/>
            <person name="Shin-I T."/>
            <person name="Kuroki Y."/>
            <person name="Toyoda A."/>
            <person name="Suzuki Y."/>
            <person name="Hashimoto A."/>
            <person name="Yamaguchi K."/>
            <person name="Sugano A."/>
            <person name="Kohara Y."/>
            <person name="Fujiyama A."/>
            <person name="Anterola A."/>
            <person name="Aoki S."/>
            <person name="Ashton N."/>
            <person name="Barbazuk W.B."/>
            <person name="Barker E."/>
            <person name="Bennetzen J."/>
            <person name="Bezanilla M."/>
            <person name="Blankenship R."/>
            <person name="Cho S.H."/>
            <person name="Dutcher S."/>
            <person name="Estelle M."/>
            <person name="Fawcett J.A."/>
            <person name="Gundlach H."/>
            <person name="Hanada K."/>
            <person name="Heyl A."/>
            <person name="Hicks K.A."/>
            <person name="Hugh J."/>
            <person name="Lohr M."/>
            <person name="Mayer K."/>
            <person name="Melkozernov A."/>
            <person name="Murata T."/>
            <person name="Nelson D."/>
            <person name="Pils B."/>
            <person name="Prigge M."/>
            <person name="Reiss B."/>
            <person name="Renner T."/>
            <person name="Rombauts S."/>
            <person name="Rushton P."/>
            <person name="Sanderfoot A."/>
            <person name="Schween G."/>
            <person name="Shiu S.-H."/>
            <person name="Stueber K."/>
            <person name="Theodoulou F.L."/>
            <person name="Tu H."/>
            <person name="Van de Peer Y."/>
            <person name="Verrier P.J."/>
            <person name="Waters E."/>
            <person name="Wood A."/>
            <person name="Yang L."/>
            <person name="Cove D."/>
            <person name="Cuming A."/>
            <person name="Hasebe M."/>
            <person name="Lucas S."/>
            <person name="Mishler D.B."/>
            <person name="Reski R."/>
            <person name="Grigoriev I."/>
            <person name="Quatrano R.S."/>
            <person name="Boore J.L."/>
        </authorList>
    </citation>
    <scope>NUCLEOTIDE SEQUENCE [LARGE SCALE GENOMIC DNA]</scope>
    <source>
        <strain evidence="3 4">cv. Gransden 2004</strain>
    </source>
</reference>
<protein>
    <submittedName>
        <fullName evidence="2 3">Uncharacterized protein</fullName>
    </submittedName>
</protein>
<dbReference type="InParanoid" id="A0A2K1L1A3"/>
<evidence type="ECO:0000313" key="4">
    <source>
        <dbReference type="Proteomes" id="UP000006727"/>
    </source>
</evidence>
<dbReference type="EMBL" id="ABEU02000002">
    <property type="protein sequence ID" value="PNR59791.1"/>
    <property type="molecule type" value="Genomic_DNA"/>
</dbReference>
<evidence type="ECO:0000313" key="2">
    <source>
        <dbReference type="EMBL" id="PNR59791.1"/>
    </source>
</evidence>
<evidence type="ECO:0000256" key="1">
    <source>
        <dbReference type="SAM" id="Phobius"/>
    </source>
</evidence>
<dbReference type="Gramene" id="Pp3c2_12340V3.1">
    <property type="protein sequence ID" value="Pp3c2_12340V3.1"/>
    <property type="gene ID" value="Pp3c2_12340"/>
</dbReference>
<dbReference type="AlphaFoldDB" id="A0A2K1L1A3"/>
<dbReference type="EnsemblPlants" id="Pp3c2_12340V3.1">
    <property type="protein sequence ID" value="Pp3c2_12340V3.1"/>
    <property type="gene ID" value="Pp3c2_12340"/>
</dbReference>
<name>A0A2K1L1A3_PHYPA</name>
<dbReference type="Proteomes" id="UP000006727">
    <property type="component" value="Chromosome 2"/>
</dbReference>
<accession>A0A2K1L1A3</accession>
<proteinExistence type="predicted"/>
<keyword evidence="1" id="KW-0472">Membrane</keyword>
<reference evidence="2 4" key="2">
    <citation type="journal article" date="2018" name="Plant J.">
        <title>The Physcomitrella patens chromosome-scale assembly reveals moss genome structure and evolution.</title>
        <authorList>
            <person name="Lang D."/>
            <person name="Ullrich K.K."/>
            <person name="Murat F."/>
            <person name="Fuchs J."/>
            <person name="Jenkins J."/>
            <person name="Haas F.B."/>
            <person name="Piednoel M."/>
            <person name="Gundlach H."/>
            <person name="Van Bel M."/>
            <person name="Meyberg R."/>
            <person name="Vives C."/>
            <person name="Morata J."/>
            <person name="Symeonidi A."/>
            <person name="Hiss M."/>
            <person name="Muchero W."/>
            <person name="Kamisugi Y."/>
            <person name="Saleh O."/>
            <person name="Blanc G."/>
            <person name="Decker E.L."/>
            <person name="van Gessel N."/>
            <person name="Grimwood J."/>
            <person name="Hayes R.D."/>
            <person name="Graham S.W."/>
            <person name="Gunter L.E."/>
            <person name="McDaniel S.F."/>
            <person name="Hoernstein S.N.W."/>
            <person name="Larsson A."/>
            <person name="Li F.W."/>
            <person name="Perroud P.F."/>
            <person name="Phillips J."/>
            <person name="Ranjan P."/>
            <person name="Rokshar D.S."/>
            <person name="Rothfels C.J."/>
            <person name="Schneider L."/>
            <person name="Shu S."/>
            <person name="Stevenson D.W."/>
            <person name="Thummler F."/>
            <person name="Tillich M."/>
            <person name="Villarreal Aguilar J.C."/>
            <person name="Widiez T."/>
            <person name="Wong G.K."/>
            <person name="Wymore A."/>
            <person name="Zhang Y."/>
            <person name="Zimmer A.D."/>
            <person name="Quatrano R.S."/>
            <person name="Mayer K.F.X."/>
            <person name="Goodstein D."/>
            <person name="Casacuberta J.M."/>
            <person name="Vandepoele K."/>
            <person name="Reski R."/>
            <person name="Cuming A.C."/>
            <person name="Tuskan G.A."/>
            <person name="Maumus F."/>
            <person name="Salse J."/>
            <person name="Schmutz J."/>
            <person name="Rensing S.A."/>
        </authorList>
    </citation>
    <scope>NUCLEOTIDE SEQUENCE [LARGE SCALE GENOMIC DNA]</scope>
    <source>
        <strain evidence="3 4">cv. Gransden 2004</strain>
    </source>
</reference>
<evidence type="ECO:0000313" key="3">
    <source>
        <dbReference type="EnsemblPlants" id="Pp3c2_12340V3.1"/>
    </source>
</evidence>
<keyword evidence="1" id="KW-0812">Transmembrane</keyword>
<feature type="transmembrane region" description="Helical" evidence="1">
    <location>
        <begin position="15"/>
        <end position="33"/>
    </location>
</feature>
<reference evidence="3" key="3">
    <citation type="submission" date="2020-12" db="UniProtKB">
        <authorList>
            <consortium name="EnsemblPlants"/>
        </authorList>
    </citation>
    <scope>IDENTIFICATION</scope>
</reference>
<gene>
    <name evidence="2" type="ORF">PHYPA_002583</name>
</gene>
<keyword evidence="4" id="KW-1185">Reference proteome</keyword>
<organism evidence="2">
    <name type="scientific">Physcomitrium patens</name>
    <name type="common">Spreading-leaved earth moss</name>
    <name type="synonym">Physcomitrella patens</name>
    <dbReference type="NCBI Taxonomy" id="3218"/>
    <lineage>
        <taxon>Eukaryota</taxon>
        <taxon>Viridiplantae</taxon>
        <taxon>Streptophyta</taxon>
        <taxon>Embryophyta</taxon>
        <taxon>Bryophyta</taxon>
        <taxon>Bryophytina</taxon>
        <taxon>Bryopsida</taxon>
        <taxon>Funariidae</taxon>
        <taxon>Funariales</taxon>
        <taxon>Funariaceae</taxon>
        <taxon>Physcomitrium</taxon>
    </lineage>
</organism>
<keyword evidence="1" id="KW-1133">Transmembrane helix</keyword>